<dbReference type="AlphaFoldDB" id="A0A9P0HM92"/>
<sequence>MVEWRLRFFFPSISLSWLEEEYIQSARRHRRREAEITPAERRGADRGRGRVLIISPLPLNVIASPFPSSPIHPPIPPLHPLPRRTLSPSDP</sequence>
<evidence type="ECO:0000313" key="1">
    <source>
        <dbReference type="EMBL" id="CAH1405315.1"/>
    </source>
</evidence>
<dbReference type="Proteomes" id="UP001152798">
    <property type="component" value="Chromosome 6"/>
</dbReference>
<evidence type="ECO:0000313" key="2">
    <source>
        <dbReference type="Proteomes" id="UP001152798"/>
    </source>
</evidence>
<name>A0A9P0HM92_NEZVI</name>
<gene>
    <name evidence="1" type="ORF">NEZAVI_LOCUS13550</name>
</gene>
<accession>A0A9P0HM92</accession>
<organism evidence="1 2">
    <name type="scientific">Nezara viridula</name>
    <name type="common">Southern green stink bug</name>
    <name type="synonym">Cimex viridulus</name>
    <dbReference type="NCBI Taxonomy" id="85310"/>
    <lineage>
        <taxon>Eukaryota</taxon>
        <taxon>Metazoa</taxon>
        <taxon>Ecdysozoa</taxon>
        <taxon>Arthropoda</taxon>
        <taxon>Hexapoda</taxon>
        <taxon>Insecta</taxon>
        <taxon>Pterygota</taxon>
        <taxon>Neoptera</taxon>
        <taxon>Paraneoptera</taxon>
        <taxon>Hemiptera</taxon>
        <taxon>Heteroptera</taxon>
        <taxon>Panheteroptera</taxon>
        <taxon>Pentatomomorpha</taxon>
        <taxon>Pentatomoidea</taxon>
        <taxon>Pentatomidae</taxon>
        <taxon>Pentatominae</taxon>
        <taxon>Nezara</taxon>
    </lineage>
</organism>
<protein>
    <submittedName>
        <fullName evidence="1">Uncharacterized protein</fullName>
    </submittedName>
</protein>
<reference evidence="1" key="1">
    <citation type="submission" date="2022-01" db="EMBL/GenBank/DDBJ databases">
        <authorList>
            <person name="King R."/>
        </authorList>
    </citation>
    <scope>NUCLEOTIDE SEQUENCE</scope>
</reference>
<proteinExistence type="predicted"/>
<dbReference type="EMBL" id="OV725082">
    <property type="protein sequence ID" value="CAH1405315.1"/>
    <property type="molecule type" value="Genomic_DNA"/>
</dbReference>
<keyword evidence="2" id="KW-1185">Reference proteome</keyword>